<dbReference type="RefSeq" id="WP_243867331.1">
    <property type="nucleotide sequence ID" value="NZ_SOCP01000025.1"/>
</dbReference>
<reference evidence="2 3" key="1">
    <citation type="submission" date="2019-03" db="EMBL/GenBank/DDBJ databases">
        <title>Genomic Encyclopedia of Archaeal and Bacterial Type Strains, Phase II (KMG-II): from individual species to whole genera.</title>
        <authorList>
            <person name="Goeker M."/>
        </authorList>
    </citation>
    <scope>NUCLEOTIDE SEQUENCE [LARGE SCALE GENOMIC DNA]</scope>
    <source>
        <strain evidence="2 3">DSM 45499</strain>
    </source>
</reference>
<dbReference type="Proteomes" id="UP000294927">
    <property type="component" value="Unassembled WGS sequence"/>
</dbReference>
<feature type="transmembrane region" description="Helical" evidence="1">
    <location>
        <begin position="286"/>
        <end position="304"/>
    </location>
</feature>
<feature type="transmembrane region" description="Helical" evidence="1">
    <location>
        <begin position="184"/>
        <end position="205"/>
    </location>
</feature>
<feature type="transmembrane region" description="Helical" evidence="1">
    <location>
        <begin position="217"/>
        <end position="238"/>
    </location>
</feature>
<comment type="caution">
    <text evidence="2">The sequence shown here is derived from an EMBL/GenBank/DDBJ whole genome shotgun (WGS) entry which is preliminary data.</text>
</comment>
<name>A0A4R7UUQ1_9PSEU</name>
<evidence type="ECO:0008006" key="4">
    <source>
        <dbReference type="Google" id="ProtNLM"/>
    </source>
</evidence>
<feature type="transmembrane region" description="Helical" evidence="1">
    <location>
        <begin position="92"/>
        <end position="119"/>
    </location>
</feature>
<evidence type="ECO:0000256" key="1">
    <source>
        <dbReference type="SAM" id="Phobius"/>
    </source>
</evidence>
<keyword evidence="1" id="KW-0472">Membrane</keyword>
<keyword evidence="1" id="KW-1133">Transmembrane helix</keyword>
<feature type="transmembrane region" description="Helical" evidence="1">
    <location>
        <begin position="338"/>
        <end position="356"/>
    </location>
</feature>
<feature type="transmembrane region" description="Helical" evidence="1">
    <location>
        <begin position="26"/>
        <end position="47"/>
    </location>
</feature>
<keyword evidence="1" id="KW-0812">Transmembrane</keyword>
<gene>
    <name evidence="2" type="ORF">CLV71_12546</name>
</gene>
<dbReference type="AlphaFoldDB" id="A0A4R7UUQ1"/>
<accession>A0A4R7UUQ1</accession>
<proteinExistence type="predicted"/>
<feature type="transmembrane region" description="Helical" evidence="1">
    <location>
        <begin position="259"/>
        <end position="280"/>
    </location>
</feature>
<keyword evidence="3" id="KW-1185">Reference proteome</keyword>
<feature type="transmembrane region" description="Helical" evidence="1">
    <location>
        <begin position="311"/>
        <end position="332"/>
    </location>
</feature>
<dbReference type="EMBL" id="SOCP01000025">
    <property type="protein sequence ID" value="TDV39734.1"/>
    <property type="molecule type" value="Genomic_DNA"/>
</dbReference>
<organism evidence="2 3">
    <name type="scientific">Actinophytocola oryzae</name>
    <dbReference type="NCBI Taxonomy" id="502181"/>
    <lineage>
        <taxon>Bacteria</taxon>
        <taxon>Bacillati</taxon>
        <taxon>Actinomycetota</taxon>
        <taxon>Actinomycetes</taxon>
        <taxon>Pseudonocardiales</taxon>
        <taxon>Pseudonocardiaceae</taxon>
    </lineage>
</organism>
<evidence type="ECO:0000313" key="2">
    <source>
        <dbReference type="EMBL" id="TDV39734.1"/>
    </source>
</evidence>
<sequence>MTVTSTDQVISSDEEPTPAARSRRTWLFVAIGLGVLFLLGTRAAWFFTIDDAYITFRYSDNFAAGHGPVWNVGEDPIEGFTNFLWMLWHTPFALFGANLPLVAKLTSFVAGAAALVLLVRYCHQRYGLVSALVAGSAYVVFVPTYFHITSGLETMAFAALLLRVVIVGLRAVNGQSVRTWEPPLLLVLAGMLRPEGVLAAFPAFAAWLWVNRRERKAWLWTAGAAVVGGAYFAWRWAYYGHPFPNTFYVKFGNVDMGRLWLETTVPVLLPLLLCTLALLIRRDTRWSGVVLCATVGATYLTYVVSGPTMDYLYRFAYHAFPVLCLAAGLVVGPFRRRWLASGIGAVAVGWIAVTGVQAPDLPLIANYGPDLARTHVPIGKGLAEADVPADQRTLAVNDAGAMPYYSRWNTIDFIGLNDEAVAHGENPTTRVVEARPTVIVVRSYDPNIPADAYGLDVPLATKGYEHVGTVQMRDGYYCQIFALPKWADAVRGPVMKAVDGAQATYDPGRYEDTIDRWLDRIRPW</sequence>
<feature type="transmembrane region" description="Helical" evidence="1">
    <location>
        <begin position="126"/>
        <end position="148"/>
    </location>
</feature>
<protein>
    <recommendedName>
        <fullName evidence="4">Dolichyl-phosphate-mannose-protein mannosyltransferase</fullName>
    </recommendedName>
</protein>
<evidence type="ECO:0000313" key="3">
    <source>
        <dbReference type="Proteomes" id="UP000294927"/>
    </source>
</evidence>